<feature type="compositionally biased region" description="Basic and acidic residues" evidence="1">
    <location>
        <begin position="139"/>
        <end position="160"/>
    </location>
</feature>
<dbReference type="EMBL" id="MRZV01000058">
    <property type="protein sequence ID" value="PIK60403.1"/>
    <property type="molecule type" value="Genomic_DNA"/>
</dbReference>
<dbReference type="OrthoDB" id="10565955at2759"/>
<dbReference type="AlphaFoldDB" id="A0A2G8LJG4"/>
<feature type="region of interest" description="Disordered" evidence="1">
    <location>
        <begin position="47"/>
        <end position="73"/>
    </location>
</feature>
<evidence type="ECO:0000256" key="1">
    <source>
        <dbReference type="SAM" id="MobiDB-lite"/>
    </source>
</evidence>
<feature type="region of interest" description="Disordered" evidence="1">
    <location>
        <begin position="139"/>
        <end position="172"/>
    </location>
</feature>
<feature type="region of interest" description="Disordered" evidence="1">
    <location>
        <begin position="1"/>
        <end position="35"/>
    </location>
</feature>
<evidence type="ECO:0000313" key="3">
    <source>
        <dbReference type="Proteomes" id="UP000230750"/>
    </source>
</evidence>
<name>A0A2G8LJG4_STIJA</name>
<gene>
    <name evidence="2" type="ORF">BSL78_02701</name>
</gene>
<feature type="compositionally biased region" description="Basic residues" evidence="1">
    <location>
        <begin position="1"/>
        <end position="13"/>
    </location>
</feature>
<dbReference type="SUPFAM" id="SSF101898">
    <property type="entry name" value="NHL repeat"/>
    <property type="match status" value="1"/>
</dbReference>
<evidence type="ECO:0000313" key="2">
    <source>
        <dbReference type="EMBL" id="PIK60403.1"/>
    </source>
</evidence>
<proteinExistence type="predicted"/>
<protein>
    <submittedName>
        <fullName evidence="2">Uncharacterized protein</fullName>
    </submittedName>
</protein>
<keyword evidence="3" id="KW-1185">Reference proteome</keyword>
<dbReference type="Proteomes" id="UP000230750">
    <property type="component" value="Unassembled WGS sequence"/>
</dbReference>
<accession>A0A2G8LJG4</accession>
<organism evidence="2 3">
    <name type="scientific">Stichopus japonicus</name>
    <name type="common">Sea cucumber</name>
    <dbReference type="NCBI Taxonomy" id="307972"/>
    <lineage>
        <taxon>Eukaryota</taxon>
        <taxon>Metazoa</taxon>
        <taxon>Echinodermata</taxon>
        <taxon>Eleutherozoa</taxon>
        <taxon>Echinozoa</taxon>
        <taxon>Holothuroidea</taxon>
        <taxon>Aspidochirotacea</taxon>
        <taxon>Aspidochirotida</taxon>
        <taxon>Stichopodidae</taxon>
        <taxon>Apostichopus</taxon>
    </lineage>
</organism>
<comment type="caution">
    <text evidence="2">The sequence shown here is derived from an EMBL/GenBank/DDBJ whole genome shotgun (WGS) entry which is preliminary data.</text>
</comment>
<reference evidence="2 3" key="1">
    <citation type="journal article" date="2017" name="PLoS Biol.">
        <title>The sea cucumber genome provides insights into morphological evolution and visceral regeneration.</title>
        <authorList>
            <person name="Zhang X."/>
            <person name="Sun L."/>
            <person name="Yuan J."/>
            <person name="Sun Y."/>
            <person name="Gao Y."/>
            <person name="Zhang L."/>
            <person name="Li S."/>
            <person name="Dai H."/>
            <person name="Hamel J.F."/>
            <person name="Liu C."/>
            <person name="Yu Y."/>
            <person name="Liu S."/>
            <person name="Lin W."/>
            <person name="Guo K."/>
            <person name="Jin S."/>
            <person name="Xu P."/>
            <person name="Storey K.B."/>
            <person name="Huan P."/>
            <person name="Zhang T."/>
            <person name="Zhou Y."/>
            <person name="Zhang J."/>
            <person name="Lin C."/>
            <person name="Li X."/>
            <person name="Xing L."/>
            <person name="Huo D."/>
            <person name="Sun M."/>
            <person name="Wang L."/>
            <person name="Mercier A."/>
            <person name="Li F."/>
            <person name="Yang H."/>
            <person name="Xiang J."/>
        </authorList>
    </citation>
    <scope>NUCLEOTIDE SEQUENCE [LARGE SCALE GENOMIC DNA]</scope>
    <source>
        <strain evidence="2">Shaxun</strain>
        <tissue evidence="2">Muscle</tissue>
    </source>
</reference>
<sequence length="502" mass="56334">MPAKHGKKKKRQNGRLASHSQRSSHDDHAVSIPAGDLFSLTEGSLEATNSLGENSPVEADSGLYSSTTRGETKTIVRLNFDARHKYLGGELPPPPQDQPKGDNLCLEFKKKFPNNFSKEEVQVVSSFCREKKAEKKAVAEKEANEKAKRSSKELRLKAEGRPAPAMSKGPNGLQIIHSKPAVASLPMDPACEWAVAECQWMSMSVIQTFAEHTEWKITELISMDKNKVAILGRNGKKKTIIEAYELGAPDRSMFEKTFTWEHSDPWQFGAMLDTTRIVTGCQYELGIINTESNRYTSVDIRRSVKGWNTKRIRALAADHYLNRIVVANDKDRILVVFDSDLNGLTYIVVQEVVDFVWSLTISRDRMYMCCGFAGRALVTNWEGKTIFQFRPPESDSTAIPAIVKLDCDGFAHVFWLVKTEDSFRAVDFYYSIAKDKYIAELRLDKKVTHMTNVSCYTMNPFKDMDGHTVVMTDEGEIFISASSVTADVVDVEPGMDEPMALT</sequence>